<protein>
    <recommendedName>
        <fullName evidence="3">SGNH/GDSL hydrolase family protein</fullName>
    </recommendedName>
</protein>
<dbReference type="Proteomes" id="UP000735302">
    <property type="component" value="Unassembled WGS sequence"/>
</dbReference>
<reference evidence="1 2" key="1">
    <citation type="journal article" date="2021" name="Elife">
        <title>Chloroplast acquisition without the gene transfer in kleptoplastic sea slugs, Plakobranchus ocellatus.</title>
        <authorList>
            <person name="Maeda T."/>
            <person name="Takahashi S."/>
            <person name="Yoshida T."/>
            <person name="Shimamura S."/>
            <person name="Takaki Y."/>
            <person name="Nagai Y."/>
            <person name="Toyoda A."/>
            <person name="Suzuki Y."/>
            <person name="Arimoto A."/>
            <person name="Ishii H."/>
            <person name="Satoh N."/>
            <person name="Nishiyama T."/>
            <person name="Hasebe M."/>
            <person name="Maruyama T."/>
            <person name="Minagawa J."/>
            <person name="Obokata J."/>
            <person name="Shigenobu S."/>
        </authorList>
    </citation>
    <scope>NUCLEOTIDE SEQUENCE [LARGE SCALE GENOMIC DNA]</scope>
</reference>
<comment type="caution">
    <text evidence="1">The sequence shown here is derived from an EMBL/GenBank/DDBJ whole genome shotgun (WGS) entry which is preliminary data.</text>
</comment>
<evidence type="ECO:0000313" key="2">
    <source>
        <dbReference type="Proteomes" id="UP000735302"/>
    </source>
</evidence>
<sequence length="181" mass="20597">RVEHCDTYYRYFSKCSDVVPKSTVECGGSVHFYRDALWRASQIKKILEVFQRYVGKPNTFVIFGLGIHDMYHPDVTISKILEPVLGVLSKSPPWPRLIWVAPQAPGLQKTPLVKQQQIGSVAKFNSVVTPYLKLRGIPVLDGFNITKDSVMSYDGTHYGKGLNDLKAQLLFNFFKELRRCS</sequence>
<evidence type="ECO:0000313" key="1">
    <source>
        <dbReference type="EMBL" id="GFO00119.1"/>
    </source>
</evidence>
<feature type="non-terminal residue" evidence="1">
    <location>
        <position position="1"/>
    </location>
</feature>
<dbReference type="SUPFAM" id="SSF52266">
    <property type="entry name" value="SGNH hydrolase"/>
    <property type="match status" value="1"/>
</dbReference>
<name>A0AAV4A1M2_9GAST</name>
<dbReference type="EMBL" id="BLXT01003032">
    <property type="protein sequence ID" value="GFO00119.1"/>
    <property type="molecule type" value="Genomic_DNA"/>
</dbReference>
<evidence type="ECO:0008006" key="3">
    <source>
        <dbReference type="Google" id="ProtNLM"/>
    </source>
</evidence>
<keyword evidence="2" id="KW-1185">Reference proteome</keyword>
<organism evidence="1 2">
    <name type="scientific">Plakobranchus ocellatus</name>
    <dbReference type="NCBI Taxonomy" id="259542"/>
    <lineage>
        <taxon>Eukaryota</taxon>
        <taxon>Metazoa</taxon>
        <taxon>Spiralia</taxon>
        <taxon>Lophotrochozoa</taxon>
        <taxon>Mollusca</taxon>
        <taxon>Gastropoda</taxon>
        <taxon>Heterobranchia</taxon>
        <taxon>Euthyneura</taxon>
        <taxon>Panpulmonata</taxon>
        <taxon>Sacoglossa</taxon>
        <taxon>Placobranchoidea</taxon>
        <taxon>Plakobranchidae</taxon>
        <taxon>Plakobranchus</taxon>
    </lineage>
</organism>
<accession>A0AAV4A1M2</accession>
<dbReference type="AlphaFoldDB" id="A0AAV4A1M2"/>
<proteinExistence type="predicted"/>
<gene>
    <name evidence="1" type="ORF">PoB_002662400</name>
</gene>